<feature type="transmembrane region" description="Helical" evidence="7">
    <location>
        <begin position="249"/>
        <end position="272"/>
    </location>
</feature>
<dbReference type="InterPro" id="IPR001173">
    <property type="entry name" value="Glyco_trans_2-like"/>
</dbReference>
<keyword evidence="10" id="KW-1185">Reference proteome</keyword>
<evidence type="ECO:0000259" key="8">
    <source>
        <dbReference type="Pfam" id="PF00535"/>
    </source>
</evidence>
<evidence type="ECO:0000256" key="3">
    <source>
        <dbReference type="ARBA" id="ARBA00022679"/>
    </source>
</evidence>
<sequence length="323" mass="36775">MENIVKPKLSFKNTKLSVVVPCYNEEEVLPETNSRLLELMKEMQELGLVSQDSFIYYVDDGSKDKTWELISKFNQQHACIRGIKLSRNRGHQNALIAGLFNADGEAIVSIDADLQDDIQVIKEMIYKFNEGCEIVYGVRSSRETDSFFKRVTAQLYYKLLKTMGVDIIYNHADYRLMSKRVIDCLKDFNEVNLFLRGIIPQLGFNTATVYYERGERFAGESKYPLSKMLALAADGVTSFSVVPLRMITWIGLGVSLASLAMVVWIFVAKFALEATIPGWASTVLPIYFIGGIQLLSIGILGEYLSKVYMETKQRPRFFIEEIR</sequence>
<dbReference type="Pfam" id="PF00535">
    <property type="entry name" value="Glycos_transf_2"/>
    <property type="match status" value="1"/>
</dbReference>
<dbReference type="AlphaFoldDB" id="A0A177NIE2"/>
<dbReference type="SUPFAM" id="SSF53448">
    <property type="entry name" value="Nucleotide-diphospho-sugar transferases"/>
    <property type="match status" value="1"/>
</dbReference>
<keyword evidence="6 7" id="KW-0472">Membrane</keyword>
<gene>
    <name evidence="9" type="ORF">A1355_08760</name>
</gene>
<dbReference type="CDD" id="cd04187">
    <property type="entry name" value="DPM1_like_bac"/>
    <property type="match status" value="1"/>
</dbReference>
<dbReference type="InterPro" id="IPR050256">
    <property type="entry name" value="Glycosyltransferase_2"/>
</dbReference>
<dbReference type="STRING" id="702114.A1355_08760"/>
<keyword evidence="3 9" id="KW-0808">Transferase</keyword>
<keyword evidence="4 7" id="KW-0812">Transmembrane</keyword>
<dbReference type="Proteomes" id="UP000077628">
    <property type="component" value="Unassembled WGS sequence"/>
</dbReference>
<accession>A0A177NIE2</accession>
<keyword evidence="2" id="KW-0328">Glycosyltransferase</keyword>
<evidence type="ECO:0000256" key="1">
    <source>
        <dbReference type="ARBA" id="ARBA00004141"/>
    </source>
</evidence>
<protein>
    <submittedName>
        <fullName evidence="9">Glycosyltransferase</fullName>
    </submittedName>
</protein>
<keyword evidence="5 7" id="KW-1133">Transmembrane helix</keyword>
<dbReference type="PANTHER" id="PTHR48090:SF1">
    <property type="entry name" value="PROPHAGE BACTOPRENOL GLUCOSYL TRANSFERASE HOMOLOG"/>
    <property type="match status" value="1"/>
</dbReference>
<evidence type="ECO:0000256" key="7">
    <source>
        <dbReference type="SAM" id="Phobius"/>
    </source>
</evidence>
<comment type="subcellular location">
    <subcellularLocation>
        <location evidence="1">Membrane</location>
        <topology evidence="1">Multi-pass membrane protein</topology>
    </subcellularLocation>
</comment>
<evidence type="ECO:0000256" key="5">
    <source>
        <dbReference type="ARBA" id="ARBA00022989"/>
    </source>
</evidence>
<evidence type="ECO:0000313" key="9">
    <source>
        <dbReference type="EMBL" id="OAI16989.1"/>
    </source>
</evidence>
<dbReference type="InterPro" id="IPR029044">
    <property type="entry name" value="Nucleotide-diphossugar_trans"/>
</dbReference>
<dbReference type="GO" id="GO:0016757">
    <property type="term" value="F:glycosyltransferase activity"/>
    <property type="evidence" value="ECO:0007669"/>
    <property type="project" value="UniProtKB-KW"/>
</dbReference>
<dbReference type="PANTHER" id="PTHR48090">
    <property type="entry name" value="UNDECAPRENYL-PHOSPHATE 4-DEOXY-4-FORMAMIDO-L-ARABINOSE TRANSFERASE-RELATED"/>
    <property type="match status" value="1"/>
</dbReference>
<evidence type="ECO:0000256" key="2">
    <source>
        <dbReference type="ARBA" id="ARBA00022676"/>
    </source>
</evidence>
<dbReference type="Gene3D" id="3.90.550.10">
    <property type="entry name" value="Spore Coat Polysaccharide Biosynthesis Protein SpsA, Chain A"/>
    <property type="match status" value="1"/>
</dbReference>
<reference evidence="10" key="1">
    <citation type="submission" date="2016-03" db="EMBL/GenBank/DDBJ databases">
        <authorList>
            <person name="Heylen K."/>
            <person name="De Vos P."/>
            <person name="Vekeman B."/>
        </authorList>
    </citation>
    <scope>NUCLEOTIDE SEQUENCE [LARGE SCALE GENOMIC DNA]</scope>
    <source>
        <strain evidence="10">R-45383</strain>
    </source>
</reference>
<evidence type="ECO:0000256" key="6">
    <source>
        <dbReference type="ARBA" id="ARBA00023136"/>
    </source>
</evidence>
<comment type="caution">
    <text evidence="9">The sequence shown here is derived from an EMBL/GenBank/DDBJ whole genome shotgun (WGS) entry which is preliminary data.</text>
</comment>
<proteinExistence type="predicted"/>
<feature type="domain" description="Glycosyltransferase 2-like" evidence="8">
    <location>
        <begin position="17"/>
        <end position="184"/>
    </location>
</feature>
<organism evidence="9 10">
    <name type="scientific">Methylomonas koyamae</name>
    <dbReference type="NCBI Taxonomy" id="702114"/>
    <lineage>
        <taxon>Bacteria</taxon>
        <taxon>Pseudomonadati</taxon>
        <taxon>Pseudomonadota</taxon>
        <taxon>Gammaproteobacteria</taxon>
        <taxon>Methylococcales</taxon>
        <taxon>Methylococcaceae</taxon>
        <taxon>Methylomonas</taxon>
    </lineage>
</organism>
<dbReference type="GO" id="GO:0005886">
    <property type="term" value="C:plasma membrane"/>
    <property type="evidence" value="ECO:0007669"/>
    <property type="project" value="TreeGrafter"/>
</dbReference>
<dbReference type="EMBL" id="LUUK01000181">
    <property type="protein sequence ID" value="OAI16989.1"/>
    <property type="molecule type" value="Genomic_DNA"/>
</dbReference>
<name>A0A177NIE2_9GAMM</name>
<evidence type="ECO:0000256" key="4">
    <source>
        <dbReference type="ARBA" id="ARBA00022692"/>
    </source>
</evidence>
<feature type="transmembrane region" description="Helical" evidence="7">
    <location>
        <begin position="284"/>
        <end position="304"/>
    </location>
</feature>
<evidence type="ECO:0000313" key="10">
    <source>
        <dbReference type="Proteomes" id="UP000077628"/>
    </source>
</evidence>